<evidence type="ECO:0000313" key="4">
    <source>
        <dbReference type="EMBL" id="CAG9713918.1"/>
    </source>
</evidence>
<dbReference type="Gene3D" id="3.30.930.30">
    <property type="match status" value="1"/>
</dbReference>
<feature type="domain" description="MobA/MobL protein" evidence="3">
    <location>
        <begin position="12"/>
        <end position="123"/>
    </location>
</feature>
<evidence type="ECO:0000259" key="3">
    <source>
        <dbReference type="Pfam" id="PF03389"/>
    </source>
</evidence>
<comment type="similarity">
    <text evidence="1">Belongs to the MobA/MobL family.</text>
</comment>
<dbReference type="RefSeq" id="WP_342350766.1">
    <property type="nucleotide sequence ID" value="NZ_CAKJVE010000006.1"/>
</dbReference>
<keyword evidence="2" id="KW-0184">Conjugation</keyword>
<proteinExistence type="inferred from homology"/>
<dbReference type="Proteomes" id="UP000789738">
    <property type="component" value="Unassembled WGS sequence"/>
</dbReference>
<evidence type="ECO:0000256" key="2">
    <source>
        <dbReference type="ARBA" id="ARBA00022971"/>
    </source>
</evidence>
<dbReference type="InterPro" id="IPR005053">
    <property type="entry name" value="MobA_MobL"/>
</dbReference>
<dbReference type="Pfam" id="PF03389">
    <property type="entry name" value="MobA_MobL"/>
    <property type="match status" value="1"/>
</dbReference>
<accession>A0AA86MII6</accession>
<name>A0AA86MII6_9CLOT</name>
<evidence type="ECO:0000256" key="1">
    <source>
        <dbReference type="ARBA" id="ARBA00010873"/>
    </source>
</evidence>
<organism evidence="4 5">
    <name type="scientific">Clostridium neonatale</name>
    <dbReference type="NCBI Taxonomy" id="137838"/>
    <lineage>
        <taxon>Bacteria</taxon>
        <taxon>Bacillati</taxon>
        <taxon>Bacillota</taxon>
        <taxon>Clostridia</taxon>
        <taxon>Eubacteriales</taxon>
        <taxon>Clostridiaceae</taxon>
        <taxon>Clostridium</taxon>
    </lineage>
</organism>
<dbReference type="EMBL" id="CAKJVE010000006">
    <property type="protein sequence ID" value="CAG9713918.1"/>
    <property type="molecule type" value="Genomic_DNA"/>
</dbReference>
<sequence length="129" mass="14963">MDNESNKRGTGRSVIASSAYISGEKLYNEYDGLTHLYKKTRSRFSEVMLPENAKDEWKNRQILWNEVEKIEKSKVSQLARSFEVGLQTEFTLEENIKLIKEYVKDNFIDKGMCADICIHDKSDGTLMLM</sequence>
<protein>
    <recommendedName>
        <fullName evidence="3">MobA/MobL protein domain-containing protein</fullName>
    </recommendedName>
</protein>
<gene>
    <name evidence="4" type="ORF">CNEO_60080</name>
</gene>
<evidence type="ECO:0000313" key="5">
    <source>
        <dbReference type="Proteomes" id="UP000789738"/>
    </source>
</evidence>
<reference evidence="4" key="1">
    <citation type="submission" date="2021-10" db="EMBL/GenBank/DDBJ databases">
        <authorList>
            <person name="Mesa V."/>
        </authorList>
    </citation>
    <scope>NUCLEOTIDE SEQUENCE</scope>
    <source>
        <strain evidence="4">CC3_PB</strain>
    </source>
</reference>
<dbReference type="AlphaFoldDB" id="A0AA86MII6"/>
<comment type="caution">
    <text evidence="4">The sequence shown here is derived from an EMBL/GenBank/DDBJ whole genome shotgun (WGS) entry which is preliminary data.</text>
</comment>